<dbReference type="PROSITE" id="PS00513">
    <property type="entry name" value="ADENYLOSUCCIN_SYN_2"/>
    <property type="match status" value="1"/>
</dbReference>
<dbReference type="NCBIfam" id="NF002223">
    <property type="entry name" value="PRK01117.1"/>
    <property type="match status" value="1"/>
</dbReference>
<dbReference type="EMBL" id="JAFLCK010000002">
    <property type="protein sequence ID" value="MBN8659235.1"/>
    <property type="molecule type" value="Genomic_DNA"/>
</dbReference>
<dbReference type="InterPro" id="IPR027417">
    <property type="entry name" value="P-loop_NTPase"/>
</dbReference>
<comment type="subunit">
    <text evidence="1 8">Homodimer.</text>
</comment>
<dbReference type="FunFam" id="3.90.170.10:FF:000001">
    <property type="entry name" value="Adenylosuccinate synthetase"/>
    <property type="match status" value="1"/>
</dbReference>
<feature type="binding site" description="in other chain" evidence="8">
    <location>
        <position position="128"/>
    </location>
    <ligand>
        <name>IMP</name>
        <dbReference type="ChEBI" id="CHEBI:58053"/>
        <note>ligand shared between dimeric partners</note>
    </ligand>
</feature>
<dbReference type="GO" id="GO:0046040">
    <property type="term" value="P:IMP metabolic process"/>
    <property type="evidence" value="ECO:0007669"/>
    <property type="project" value="TreeGrafter"/>
</dbReference>
<feature type="binding site" evidence="8">
    <location>
        <begin position="333"/>
        <end position="335"/>
    </location>
    <ligand>
        <name>GTP</name>
        <dbReference type="ChEBI" id="CHEBI:37565"/>
    </ligand>
</feature>
<feature type="binding site" description="in other chain" evidence="8">
    <location>
        <begin position="13"/>
        <end position="16"/>
    </location>
    <ligand>
        <name>IMP</name>
        <dbReference type="ChEBI" id="CHEBI:58053"/>
        <note>ligand shared between dimeric partners</note>
    </ligand>
</feature>
<evidence type="ECO:0000256" key="1">
    <source>
        <dbReference type="ARBA" id="ARBA00011738"/>
    </source>
</evidence>
<dbReference type="CDD" id="cd03108">
    <property type="entry name" value="AdSS"/>
    <property type="match status" value="1"/>
</dbReference>
<dbReference type="InterPro" id="IPR042111">
    <property type="entry name" value="Adenylosuccinate_synth_dom3"/>
</dbReference>
<dbReference type="SMART" id="SM00788">
    <property type="entry name" value="Adenylsucc_synt"/>
    <property type="match status" value="1"/>
</dbReference>
<dbReference type="Gene3D" id="3.40.440.10">
    <property type="entry name" value="Adenylosuccinate Synthetase, subunit A, domain 1"/>
    <property type="match status" value="1"/>
</dbReference>
<dbReference type="PANTHER" id="PTHR11846">
    <property type="entry name" value="ADENYLOSUCCINATE SYNTHETASE"/>
    <property type="match status" value="1"/>
</dbReference>
<dbReference type="Pfam" id="PF00709">
    <property type="entry name" value="Adenylsucc_synt"/>
    <property type="match status" value="1"/>
</dbReference>
<protein>
    <recommendedName>
        <fullName evidence="8 10">Adenylosuccinate synthetase</fullName>
        <shortName evidence="8">AMPSase</shortName>
        <shortName evidence="8">AdSS</shortName>
        <ecNumber evidence="8 10">6.3.4.4</ecNumber>
    </recommendedName>
    <alternativeName>
        <fullName evidence="8">IMP--aspartate ligase</fullName>
    </alternativeName>
</protein>
<comment type="catalytic activity">
    <reaction evidence="8 10">
        <text>IMP + L-aspartate + GTP = N(6)-(1,2-dicarboxyethyl)-AMP + GDP + phosphate + 2 H(+)</text>
        <dbReference type="Rhea" id="RHEA:15753"/>
        <dbReference type="ChEBI" id="CHEBI:15378"/>
        <dbReference type="ChEBI" id="CHEBI:29991"/>
        <dbReference type="ChEBI" id="CHEBI:37565"/>
        <dbReference type="ChEBI" id="CHEBI:43474"/>
        <dbReference type="ChEBI" id="CHEBI:57567"/>
        <dbReference type="ChEBI" id="CHEBI:58053"/>
        <dbReference type="ChEBI" id="CHEBI:58189"/>
        <dbReference type="EC" id="6.3.4.4"/>
    </reaction>
</comment>
<feature type="binding site" description="in other chain" evidence="8">
    <location>
        <position position="305"/>
    </location>
    <ligand>
        <name>IMP</name>
        <dbReference type="ChEBI" id="CHEBI:58053"/>
        <note>ligand shared between dimeric partners</note>
    </ligand>
</feature>
<dbReference type="HAMAP" id="MF_00011">
    <property type="entry name" value="Adenylosucc_synth"/>
    <property type="match status" value="1"/>
</dbReference>
<comment type="pathway">
    <text evidence="8 10">Purine metabolism; AMP biosynthesis via de novo pathway; AMP from IMP: step 1/2.</text>
</comment>
<comment type="caution">
    <text evidence="11">The sequence shown here is derived from an EMBL/GenBank/DDBJ whole genome shotgun (WGS) entry which is preliminary data.</text>
</comment>
<reference evidence="11" key="1">
    <citation type="submission" date="2021-02" db="EMBL/GenBank/DDBJ databases">
        <title>Genome-Resolved Metagenomics of a Microbial Community Performing Photosynthetic Biological Nutrient Removal.</title>
        <authorList>
            <person name="Mcdaniel E.A."/>
        </authorList>
    </citation>
    <scope>NUCLEOTIDE SEQUENCE</scope>
    <source>
        <strain evidence="11">UWPOB_OBS1</strain>
    </source>
</reference>
<dbReference type="UniPathway" id="UPA00075">
    <property type="reaction ID" value="UER00335"/>
</dbReference>
<evidence type="ECO:0000313" key="11">
    <source>
        <dbReference type="EMBL" id="MBN8659235.1"/>
    </source>
</evidence>
<name>A0A8J7PFV3_9BACT</name>
<organism evidence="11 12">
    <name type="scientific">Candidatus Obscuribacter phosphatis</name>
    <dbReference type="NCBI Taxonomy" id="1906157"/>
    <lineage>
        <taxon>Bacteria</taxon>
        <taxon>Bacillati</taxon>
        <taxon>Candidatus Melainabacteria</taxon>
        <taxon>Candidatus Obscuribacterales</taxon>
        <taxon>Candidatus Obscuribacteraceae</taxon>
        <taxon>Candidatus Obscuribacter</taxon>
    </lineage>
</organism>
<dbReference type="GO" id="GO:0005737">
    <property type="term" value="C:cytoplasm"/>
    <property type="evidence" value="ECO:0007669"/>
    <property type="project" value="UniProtKB-SubCell"/>
</dbReference>
<evidence type="ECO:0000256" key="10">
    <source>
        <dbReference type="RuleBase" id="RU000520"/>
    </source>
</evidence>
<keyword evidence="5 8" id="KW-0658">Purine biosynthesis</keyword>
<sequence>MANVVVVGAQFGDEGKAKVTDLLAKNADVVVRYQGGANAGHTVVVDGETYKFHLIPSGILYEGKTCILGPGMVIDPKAFINELNALMKRGLDDTKLKVSTSAHVTMPYHLALDAAEEESRGSRKIGTTKRGIGPTYADKCARSGIRMEDLLDKEVLKEKLEWMVPRKNVLLERMYNIPPFDAKAILEEYSGYAEQIRKYVCDTSEYIFNAVQARKNILFEGAQGTLLDLDHGSYPFVTSSSPSAGGACIGAGIGPTIIDRVIGVSKAFMTRVGEGPFPTEQEGEIGEMLRQTGKAWAEVGVTTGRPRRCGWFDTVIGRYSVRINGLDCLAITKLDVLDEFDEIQICVAYKDKRDGSTHKEISSIGSNFKHMEPIYKSFPGWKKKTDEVRSFKELPLEAQRYLDFIAEELDCPVAIVSVGPTRDKTVIIEDPIHGPKRVLTKSQP</sequence>
<comment type="similarity">
    <text evidence="8 10">Belongs to the adenylosuccinate synthetase family.</text>
</comment>
<comment type="cofactor">
    <cofactor evidence="8">
        <name>Mg(2+)</name>
        <dbReference type="ChEBI" id="CHEBI:18420"/>
    </cofactor>
    <text evidence="8">Binds 1 Mg(2+) ion per subunit.</text>
</comment>
<keyword evidence="8" id="KW-0963">Cytoplasm</keyword>
<keyword evidence="6 8" id="KW-0460">Magnesium</keyword>
<evidence type="ECO:0000256" key="5">
    <source>
        <dbReference type="ARBA" id="ARBA00022755"/>
    </source>
</evidence>
<dbReference type="GO" id="GO:0005525">
    <property type="term" value="F:GTP binding"/>
    <property type="evidence" value="ECO:0007669"/>
    <property type="project" value="UniProtKB-UniRule"/>
</dbReference>
<dbReference type="Proteomes" id="UP000664277">
    <property type="component" value="Unassembled WGS sequence"/>
</dbReference>
<evidence type="ECO:0000256" key="7">
    <source>
        <dbReference type="ARBA" id="ARBA00023134"/>
    </source>
</evidence>
<evidence type="ECO:0000256" key="4">
    <source>
        <dbReference type="ARBA" id="ARBA00022741"/>
    </source>
</evidence>
<comment type="function">
    <text evidence="8">Plays an important role in the de novo pathway of purine nucleotide biosynthesis. Catalyzes the first committed step in the biosynthesis of AMP from IMP.</text>
</comment>
<comment type="subcellular location">
    <subcellularLocation>
        <location evidence="8">Cytoplasm</location>
    </subcellularLocation>
</comment>
<keyword evidence="3 8" id="KW-0479">Metal-binding</keyword>
<feature type="active site" evidence="9">
    <location>
        <position position="139"/>
    </location>
</feature>
<feature type="binding site" evidence="8">
    <location>
        <position position="307"/>
    </location>
    <ligand>
        <name>GTP</name>
        <dbReference type="ChEBI" id="CHEBI:37565"/>
    </ligand>
</feature>
<dbReference type="InterPro" id="IPR001114">
    <property type="entry name" value="Adenylosuccinate_synthetase"/>
</dbReference>
<dbReference type="GO" id="GO:0004019">
    <property type="term" value="F:adenylosuccinate synthase activity"/>
    <property type="evidence" value="ECO:0007669"/>
    <property type="project" value="UniProtKB-UniRule"/>
</dbReference>
<feature type="binding site" description="in other chain" evidence="8">
    <location>
        <position position="238"/>
    </location>
    <ligand>
        <name>IMP</name>
        <dbReference type="ChEBI" id="CHEBI:58053"/>
        <note>ligand shared between dimeric partners</note>
    </ligand>
</feature>
<feature type="binding site" evidence="8">
    <location>
        <position position="13"/>
    </location>
    <ligand>
        <name>Mg(2+)</name>
        <dbReference type="ChEBI" id="CHEBI:18420"/>
    </ligand>
</feature>
<dbReference type="InterPro" id="IPR018220">
    <property type="entry name" value="Adenylosuccin_syn_GTP-bd"/>
</dbReference>
<feature type="binding site" evidence="8">
    <location>
        <position position="142"/>
    </location>
    <ligand>
        <name>IMP</name>
        <dbReference type="ChEBI" id="CHEBI:58053"/>
        <note>ligand shared between dimeric partners</note>
    </ligand>
</feature>
<feature type="binding site" description="in other chain" evidence="8">
    <location>
        <begin position="38"/>
        <end position="41"/>
    </location>
    <ligand>
        <name>IMP</name>
        <dbReference type="ChEBI" id="CHEBI:58053"/>
        <note>ligand shared between dimeric partners</note>
    </ligand>
</feature>
<keyword evidence="4 8" id="KW-0547">Nucleotide-binding</keyword>
<evidence type="ECO:0000256" key="2">
    <source>
        <dbReference type="ARBA" id="ARBA00022598"/>
    </source>
</evidence>
<dbReference type="AlphaFoldDB" id="A0A8J7PFV3"/>
<feature type="binding site" evidence="8">
    <location>
        <begin position="40"/>
        <end position="42"/>
    </location>
    <ligand>
        <name>GTP</name>
        <dbReference type="ChEBI" id="CHEBI:37565"/>
    </ligand>
</feature>
<dbReference type="Gene3D" id="1.10.300.10">
    <property type="entry name" value="Adenylosuccinate Synthetase, subunit A, domain 2"/>
    <property type="match status" value="1"/>
</dbReference>
<dbReference type="InterPro" id="IPR033128">
    <property type="entry name" value="Adenylosuccin_syn_Lys_AS"/>
</dbReference>
<accession>A0A8J7PFV3</accession>
<evidence type="ECO:0000256" key="6">
    <source>
        <dbReference type="ARBA" id="ARBA00022842"/>
    </source>
</evidence>
<dbReference type="Gene3D" id="3.90.170.10">
    <property type="entry name" value="Adenylosuccinate Synthetase, subunit A, domain 3"/>
    <property type="match status" value="1"/>
</dbReference>
<evidence type="ECO:0000256" key="3">
    <source>
        <dbReference type="ARBA" id="ARBA00022723"/>
    </source>
</evidence>
<feature type="active site" description="Proton donor" evidence="8">
    <location>
        <position position="41"/>
    </location>
</feature>
<dbReference type="GO" id="GO:0000287">
    <property type="term" value="F:magnesium ion binding"/>
    <property type="evidence" value="ECO:0007669"/>
    <property type="project" value="UniProtKB-UniRule"/>
</dbReference>
<evidence type="ECO:0000256" key="9">
    <source>
        <dbReference type="PROSITE-ProRule" id="PRU10134"/>
    </source>
</evidence>
<feature type="binding site" description="in other chain" evidence="8">
    <location>
        <position position="223"/>
    </location>
    <ligand>
        <name>IMP</name>
        <dbReference type="ChEBI" id="CHEBI:58053"/>
        <note>ligand shared between dimeric partners</note>
    </ligand>
</feature>
<evidence type="ECO:0000313" key="12">
    <source>
        <dbReference type="Proteomes" id="UP000664277"/>
    </source>
</evidence>
<proteinExistence type="inferred from homology"/>
<dbReference type="PROSITE" id="PS01266">
    <property type="entry name" value="ADENYLOSUCCIN_SYN_1"/>
    <property type="match status" value="1"/>
</dbReference>
<evidence type="ECO:0000256" key="8">
    <source>
        <dbReference type="HAMAP-Rule" id="MF_00011"/>
    </source>
</evidence>
<feature type="binding site" evidence="8">
    <location>
        <begin position="417"/>
        <end position="419"/>
    </location>
    <ligand>
        <name>GTP</name>
        <dbReference type="ChEBI" id="CHEBI:37565"/>
    </ligand>
</feature>
<keyword evidence="2 8" id="KW-0436">Ligase</keyword>
<dbReference type="PANTHER" id="PTHR11846:SF0">
    <property type="entry name" value="ADENYLOSUCCINATE SYNTHETASE"/>
    <property type="match status" value="1"/>
</dbReference>
<dbReference type="EC" id="6.3.4.4" evidence="8 10"/>
<gene>
    <name evidence="8" type="primary">purA</name>
    <name evidence="11" type="ORF">J0M35_02655</name>
</gene>
<dbReference type="InterPro" id="IPR042109">
    <property type="entry name" value="Adenylosuccinate_synth_dom1"/>
</dbReference>
<dbReference type="FunFam" id="1.10.300.10:FF:000001">
    <property type="entry name" value="Adenylosuccinate synthetase"/>
    <property type="match status" value="1"/>
</dbReference>
<feature type="binding site" evidence="8">
    <location>
        <begin position="12"/>
        <end position="18"/>
    </location>
    <ligand>
        <name>GTP</name>
        <dbReference type="ChEBI" id="CHEBI:37565"/>
    </ligand>
</feature>
<dbReference type="SUPFAM" id="SSF52540">
    <property type="entry name" value="P-loop containing nucleoside triphosphate hydrolases"/>
    <property type="match status" value="1"/>
</dbReference>
<dbReference type="GO" id="GO:0044208">
    <property type="term" value="P:'de novo' AMP biosynthetic process"/>
    <property type="evidence" value="ECO:0007669"/>
    <property type="project" value="UniProtKB-UniRule"/>
</dbReference>
<dbReference type="NCBIfam" id="TIGR00184">
    <property type="entry name" value="purA"/>
    <property type="match status" value="1"/>
</dbReference>
<dbReference type="InterPro" id="IPR042110">
    <property type="entry name" value="Adenylosuccinate_synth_dom2"/>
</dbReference>
<keyword evidence="7 8" id="KW-0342">GTP-binding</keyword>
<feature type="binding site" evidence="8">
    <location>
        <position position="40"/>
    </location>
    <ligand>
        <name>Mg(2+)</name>
        <dbReference type="ChEBI" id="CHEBI:18420"/>
    </ligand>
</feature>
<feature type="active site" description="Proton acceptor" evidence="8">
    <location>
        <position position="13"/>
    </location>
</feature>
<feature type="binding site" evidence="8">
    <location>
        <begin position="301"/>
        <end position="307"/>
    </location>
    <ligand>
        <name>substrate</name>
    </ligand>
</feature>